<dbReference type="SUPFAM" id="SSF53850">
    <property type="entry name" value="Periplasmic binding protein-like II"/>
    <property type="match status" value="1"/>
</dbReference>
<evidence type="ECO:0000313" key="4">
    <source>
        <dbReference type="EMBL" id="MBB6510585.1"/>
    </source>
</evidence>
<name>A0A7X0JNV2_9HYPH</name>
<dbReference type="PANTHER" id="PTHR35841">
    <property type="entry name" value="PHOSPHONATES-BINDING PERIPLASMIC PROTEIN"/>
    <property type="match status" value="1"/>
</dbReference>
<dbReference type="Pfam" id="PF12974">
    <property type="entry name" value="Phosphonate-bd"/>
    <property type="match status" value="1"/>
</dbReference>
<evidence type="ECO:0000256" key="1">
    <source>
        <dbReference type="ARBA" id="ARBA00007162"/>
    </source>
</evidence>
<dbReference type="InterPro" id="IPR005770">
    <property type="entry name" value="PhnD"/>
</dbReference>
<dbReference type="Proteomes" id="UP000585437">
    <property type="component" value="Unassembled WGS sequence"/>
</dbReference>
<organism evidence="4 5">
    <name type="scientific">Rhizobium soli</name>
    <dbReference type="NCBI Taxonomy" id="424798"/>
    <lineage>
        <taxon>Bacteria</taxon>
        <taxon>Pseudomonadati</taxon>
        <taxon>Pseudomonadota</taxon>
        <taxon>Alphaproteobacteria</taxon>
        <taxon>Hyphomicrobiales</taxon>
        <taxon>Rhizobiaceae</taxon>
        <taxon>Rhizobium/Agrobacterium group</taxon>
        <taxon>Rhizobium</taxon>
    </lineage>
</organism>
<reference evidence="4 5" key="1">
    <citation type="submission" date="2020-08" db="EMBL/GenBank/DDBJ databases">
        <title>The Agave Microbiome: Exploring the role of microbial communities in plant adaptations to desert environments.</title>
        <authorList>
            <person name="Partida-Martinez L.P."/>
        </authorList>
    </citation>
    <scope>NUCLEOTIDE SEQUENCE [LARGE SCALE GENOMIC DNA]</scope>
    <source>
        <strain evidence="4 5">AS3.12</strain>
    </source>
</reference>
<protein>
    <submittedName>
        <fullName evidence="4">Phosphonate transport system substrate-binding protein</fullName>
    </submittedName>
</protein>
<gene>
    <name evidence="4" type="ORF">F4695_003976</name>
</gene>
<comment type="caution">
    <text evidence="4">The sequence shown here is derived from an EMBL/GenBank/DDBJ whole genome shotgun (WGS) entry which is preliminary data.</text>
</comment>
<keyword evidence="2 3" id="KW-0732">Signal</keyword>
<dbReference type="EMBL" id="JACHBU010000009">
    <property type="protein sequence ID" value="MBB6510585.1"/>
    <property type="molecule type" value="Genomic_DNA"/>
</dbReference>
<dbReference type="NCBIfam" id="TIGR01098">
    <property type="entry name" value="3A0109s03R"/>
    <property type="match status" value="1"/>
</dbReference>
<dbReference type="PANTHER" id="PTHR35841:SF1">
    <property type="entry name" value="PHOSPHONATES-BINDING PERIPLASMIC PROTEIN"/>
    <property type="match status" value="1"/>
</dbReference>
<dbReference type="AlphaFoldDB" id="A0A7X0JNV2"/>
<dbReference type="Gene3D" id="3.40.190.10">
    <property type="entry name" value="Periplasmic binding protein-like II"/>
    <property type="match status" value="2"/>
</dbReference>
<feature type="chain" id="PRO_5030534813" evidence="3">
    <location>
        <begin position="21"/>
        <end position="319"/>
    </location>
</feature>
<dbReference type="GO" id="GO:0055085">
    <property type="term" value="P:transmembrane transport"/>
    <property type="evidence" value="ECO:0007669"/>
    <property type="project" value="InterPro"/>
</dbReference>
<dbReference type="GO" id="GO:0043190">
    <property type="term" value="C:ATP-binding cassette (ABC) transporter complex"/>
    <property type="evidence" value="ECO:0007669"/>
    <property type="project" value="InterPro"/>
</dbReference>
<accession>A0A7X0JNV2</accession>
<sequence length="319" mass="34426">MKHNIIVVCAALATSLWAGSAATQAGLCERSGTLDSAYCDANGDLVADRPNDKSKLRDPDSLVWAFAPIEDPAVYAQLFRPFTKHLSGCLKRQIVYYPVQSASAEIAAMKTGRLHFAGFSTGPTVKAVNEAGAVPFAAKGQGGAIRGYRLVAIVRSDSPFFTMADLKGKRIAHVSVASNSGNLAPRALFPTTGLRPETDYRPIMSGAHDKSVMGVLSGDYDMAAVASDVLERLVERGAIERTSIRVLYESPLFPTAAFAYAHDLDPKLVDQLKGCFFSFVFPPEMTVAFNGDEQFVPVRYDEVWRTVRAVTDAVGVLPD</sequence>
<evidence type="ECO:0000256" key="2">
    <source>
        <dbReference type="ARBA" id="ARBA00022729"/>
    </source>
</evidence>
<evidence type="ECO:0000313" key="5">
    <source>
        <dbReference type="Proteomes" id="UP000585437"/>
    </source>
</evidence>
<keyword evidence="5" id="KW-1185">Reference proteome</keyword>
<feature type="signal peptide" evidence="3">
    <location>
        <begin position="1"/>
        <end position="20"/>
    </location>
</feature>
<proteinExistence type="inferred from homology"/>
<evidence type="ECO:0000256" key="3">
    <source>
        <dbReference type="SAM" id="SignalP"/>
    </source>
</evidence>
<comment type="similarity">
    <text evidence="1">Belongs to the phosphate/phosphite/phosphonate binding protein family.</text>
</comment>
<dbReference type="RefSeq" id="WP_184655728.1">
    <property type="nucleotide sequence ID" value="NZ_JACHBU010000009.1"/>
</dbReference>